<dbReference type="RefSeq" id="WP_177165181.1">
    <property type="nucleotide sequence ID" value="NZ_FNWX01000010.1"/>
</dbReference>
<accession>A0A1H6IV68</accession>
<dbReference type="Proteomes" id="UP000198555">
    <property type="component" value="Unassembled WGS sequence"/>
</dbReference>
<sequence>MIEENNSYKYLVIEDYETIVNQLIEAKQEFSEDIPPFHTRYEGKLESIIAQV</sequence>
<evidence type="ECO:0000313" key="2">
    <source>
        <dbReference type="Proteomes" id="UP000198555"/>
    </source>
</evidence>
<organism evidence="1 2">
    <name type="scientific">Epilithonimonas hominis</name>
    <dbReference type="NCBI Taxonomy" id="420404"/>
    <lineage>
        <taxon>Bacteria</taxon>
        <taxon>Pseudomonadati</taxon>
        <taxon>Bacteroidota</taxon>
        <taxon>Flavobacteriia</taxon>
        <taxon>Flavobacteriales</taxon>
        <taxon>Weeksellaceae</taxon>
        <taxon>Chryseobacterium group</taxon>
        <taxon>Epilithonimonas</taxon>
    </lineage>
</organism>
<evidence type="ECO:0000313" key="1">
    <source>
        <dbReference type="EMBL" id="SEH53506.1"/>
    </source>
</evidence>
<keyword evidence="2" id="KW-1185">Reference proteome</keyword>
<protein>
    <submittedName>
        <fullName evidence="1">Uncharacterized protein</fullName>
    </submittedName>
</protein>
<gene>
    <name evidence="1" type="ORF">SAMN05421793_11029</name>
</gene>
<dbReference type="AlphaFoldDB" id="A0A1H6IV68"/>
<name>A0A1H6IV68_9FLAO</name>
<reference evidence="2" key="1">
    <citation type="submission" date="2016-10" db="EMBL/GenBank/DDBJ databases">
        <authorList>
            <person name="Varghese N."/>
            <person name="Submissions S."/>
        </authorList>
    </citation>
    <scope>NUCLEOTIDE SEQUENCE [LARGE SCALE GENOMIC DNA]</scope>
    <source>
        <strain evidence="2">DSM 19326</strain>
    </source>
</reference>
<proteinExistence type="predicted"/>
<dbReference type="EMBL" id="FNWX01000010">
    <property type="protein sequence ID" value="SEH53506.1"/>
    <property type="molecule type" value="Genomic_DNA"/>
</dbReference>
<dbReference type="STRING" id="420404.SAMN05421793_11029"/>